<evidence type="ECO:0000313" key="6">
    <source>
        <dbReference type="Proteomes" id="UP001392437"/>
    </source>
</evidence>
<dbReference type="InterPro" id="IPR040079">
    <property type="entry name" value="Glutathione_S-Trfase"/>
</dbReference>
<feature type="domain" description="Thioredoxin-like fold" evidence="4">
    <location>
        <begin position="22"/>
        <end position="100"/>
    </location>
</feature>
<comment type="similarity">
    <text evidence="2">Belongs to the GST superfamily.</text>
</comment>
<protein>
    <recommendedName>
        <fullName evidence="7">Thioredoxin-like fold domain-containing protein</fullName>
    </recommendedName>
</protein>
<comment type="caution">
    <text evidence="5">The sequence shown here is derived from an EMBL/GenBank/DDBJ whole genome shotgun (WGS) entry which is preliminary data.</text>
</comment>
<dbReference type="SUPFAM" id="SSF47616">
    <property type="entry name" value="GST C-terminal domain-like"/>
    <property type="match status" value="1"/>
</dbReference>
<dbReference type="Pfam" id="PF17172">
    <property type="entry name" value="GST_N_4"/>
    <property type="match status" value="1"/>
</dbReference>
<gene>
    <name evidence="5" type="ORF">PG999_005658</name>
</gene>
<evidence type="ECO:0000256" key="1">
    <source>
        <dbReference type="ARBA" id="ARBA00006475"/>
    </source>
</evidence>
<dbReference type="InterPro" id="IPR033468">
    <property type="entry name" value="Metaxin_GST"/>
</dbReference>
<dbReference type="InterPro" id="IPR012336">
    <property type="entry name" value="Thioredoxin-like_fold"/>
</dbReference>
<organism evidence="5 6">
    <name type="scientific">Apiospora kogelbergensis</name>
    <dbReference type="NCBI Taxonomy" id="1337665"/>
    <lineage>
        <taxon>Eukaryota</taxon>
        <taxon>Fungi</taxon>
        <taxon>Dikarya</taxon>
        <taxon>Ascomycota</taxon>
        <taxon>Pezizomycotina</taxon>
        <taxon>Sordariomycetes</taxon>
        <taxon>Xylariomycetidae</taxon>
        <taxon>Amphisphaeriales</taxon>
        <taxon>Apiosporaceae</taxon>
        <taxon>Apiospora</taxon>
    </lineage>
</organism>
<dbReference type="PANTHER" id="PTHR12289">
    <property type="entry name" value="METAXIN RELATED"/>
    <property type="match status" value="1"/>
</dbReference>
<evidence type="ECO:0000259" key="4">
    <source>
        <dbReference type="Pfam" id="PF17172"/>
    </source>
</evidence>
<dbReference type="SFLD" id="SFLDG01200">
    <property type="entry name" value="SUF1.1"/>
    <property type="match status" value="1"/>
</dbReference>
<evidence type="ECO:0000259" key="3">
    <source>
        <dbReference type="Pfam" id="PF17171"/>
    </source>
</evidence>
<accession>A0AAW0R2X5</accession>
<feature type="domain" description="Metaxin glutathione S-transferase" evidence="3">
    <location>
        <begin position="182"/>
        <end position="229"/>
    </location>
</feature>
<sequence length="242" mass="27112">MASGEVLTVHRGWKDTGKHVWSPFTAPRGKIPYVEFSSSPQQGDALGDSGLIIRALTERGLLPDLNARLGGEERARDLAVRAMLEDRLCFYHARERWVDNYYAMREHIFGAMPYPLRVVVGLLAFRGIQATLHGQGTGRFTAEEMAGFRREIWEGVDALLAASKNKRDKTGSKDDEEGEPFWVLGGEQPTEADATVFGFVVSVLICTAAPDSREVVKGFPVVLEYAERIQDRYFPDYEKWAV</sequence>
<dbReference type="Proteomes" id="UP001392437">
    <property type="component" value="Unassembled WGS sequence"/>
</dbReference>
<reference evidence="5 6" key="1">
    <citation type="submission" date="2023-01" db="EMBL/GenBank/DDBJ databases">
        <title>Analysis of 21 Apiospora genomes using comparative genomics revels a genus with tremendous synthesis potential of carbohydrate active enzymes and secondary metabolites.</title>
        <authorList>
            <person name="Sorensen T."/>
        </authorList>
    </citation>
    <scope>NUCLEOTIDE SEQUENCE [LARGE SCALE GENOMIC DNA]</scope>
    <source>
        <strain evidence="5 6">CBS 117206</strain>
    </source>
</reference>
<evidence type="ECO:0000313" key="5">
    <source>
        <dbReference type="EMBL" id="KAK8121538.1"/>
    </source>
</evidence>
<keyword evidence="6" id="KW-1185">Reference proteome</keyword>
<dbReference type="AlphaFoldDB" id="A0AAW0R2X5"/>
<dbReference type="SFLD" id="SFLDG01180">
    <property type="entry name" value="SUF1"/>
    <property type="match status" value="1"/>
</dbReference>
<evidence type="ECO:0000256" key="2">
    <source>
        <dbReference type="ARBA" id="ARBA00007409"/>
    </source>
</evidence>
<dbReference type="InterPro" id="IPR036282">
    <property type="entry name" value="Glutathione-S-Trfase_C_sf"/>
</dbReference>
<dbReference type="EMBL" id="JAQQWP010000004">
    <property type="protein sequence ID" value="KAK8121538.1"/>
    <property type="molecule type" value="Genomic_DNA"/>
</dbReference>
<dbReference type="InterPro" id="IPR050931">
    <property type="entry name" value="Mito_Protein_Transport_Metaxin"/>
</dbReference>
<dbReference type="InterPro" id="IPR026928">
    <property type="entry name" value="FAX/IsoI-like"/>
</dbReference>
<dbReference type="GO" id="GO:0005737">
    <property type="term" value="C:cytoplasm"/>
    <property type="evidence" value="ECO:0007669"/>
    <property type="project" value="TreeGrafter"/>
</dbReference>
<dbReference type="Pfam" id="PF17171">
    <property type="entry name" value="GST_C_6"/>
    <property type="match status" value="1"/>
</dbReference>
<dbReference type="PANTHER" id="PTHR12289:SF41">
    <property type="entry name" value="FAILED AXON CONNECTIONS-RELATED"/>
    <property type="match status" value="1"/>
</dbReference>
<comment type="similarity">
    <text evidence="1">Belongs to the FAX family.</text>
</comment>
<proteinExistence type="inferred from homology"/>
<name>A0AAW0R2X5_9PEZI</name>
<evidence type="ECO:0008006" key="7">
    <source>
        <dbReference type="Google" id="ProtNLM"/>
    </source>
</evidence>
<dbReference type="CDD" id="cd03193">
    <property type="entry name" value="GST_C_Metaxin"/>
    <property type="match status" value="1"/>
</dbReference>
<dbReference type="SFLD" id="SFLDS00019">
    <property type="entry name" value="Glutathione_Transferase_(cytos"/>
    <property type="match status" value="1"/>
</dbReference>